<accession>A0A3D8QL28</accession>
<protein>
    <recommendedName>
        <fullName evidence="1">Heterokaryon incompatibility domain-containing protein</fullName>
    </recommendedName>
</protein>
<dbReference type="PANTHER" id="PTHR24148:SF64">
    <property type="entry name" value="HETEROKARYON INCOMPATIBILITY DOMAIN-CONTAINING PROTEIN"/>
    <property type="match status" value="1"/>
</dbReference>
<proteinExistence type="predicted"/>
<dbReference type="InterPro" id="IPR010730">
    <property type="entry name" value="HET"/>
</dbReference>
<dbReference type="InterPro" id="IPR052895">
    <property type="entry name" value="HetReg/Transcr_Mod"/>
</dbReference>
<dbReference type="AlphaFoldDB" id="A0A3D8QL28"/>
<name>A0A3D8QL28_9HELO</name>
<feature type="domain" description="Heterokaryon incompatibility" evidence="1">
    <location>
        <begin position="42"/>
        <end position="217"/>
    </location>
</feature>
<dbReference type="OrthoDB" id="2157530at2759"/>
<gene>
    <name evidence="2" type="ORF">BP5796_10825</name>
</gene>
<keyword evidence="3" id="KW-1185">Reference proteome</keyword>
<dbReference type="EMBL" id="PDLN01000017">
    <property type="protein sequence ID" value="RDW62523.1"/>
    <property type="molecule type" value="Genomic_DNA"/>
</dbReference>
<sequence length="561" mass="62779">MDPFSMSHHETGWPLRLLHVSSMTSFERQEGNIYRGVTEPEYNCISYTWGRWMSEDRSIVIDGVNWPIPGVKQDCFSVQNFQQAIHRASQGVAFIWLDVACIDQKHRAVKMAEIGRQAAIFNGARNSFIWLHSAPFANLQPAVEGLARLSSMLEEEVRELCGYESPATESSMMSIAGEHDVQLSALCHNTEWLESVLKNLEVLSQEPWFSSLWTLQEMYLRPDGKILARDANTISIQSGSHGPITIANIIMYANTIRDQLVKTNRTQDEMEPSHESSIQRILVLIDQMGLAGSSFNNPCLLYSAAKHRTSFCSTDRIYGIMQVFGYKLGEAAFPLQSFSLLDLQIQLGAAFNKSSPVWAQLFVREKPSQLGKSWLVDEDAAFPDRLQFAETIPKSLCTIDVDSNGTCQFIGKSCMLEDMACFWRRSSAVTAVGESTELPAVQDILLDSVAEVSSISADLRNLSYKNPKQNDLASQLVSHFGDKIRILMVGMLLEGEGETLDARSEAEEQEEEGEVVGILVVKLGNGETKTWRRVGICLWASRMEDVCSTDNLWTEFTGIIQ</sequence>
<organism evidence="2 3">
    <name type="scientific">Coleophoma crateriformis</name>
    <dbReference type="NCBI Taxonomy" id="565419"/>
    <lineage>
        <taxon>Eukaryota</taxon>
        <taxon>Fungi</taxon>
        <taxon>Dikarya</taxon>
        <taxon>Ascomycota</taxon>
        <taxon>Pezizomycotina</taxon>
        <taxon>Leotiomycetes</taxon>
        <taxon>Helotiales</taxon>
        <taxon>Dermateaceae</taxon>
        <taxon>Coleophoma</taxon>
    </lineage>
</organism>
<comment type="caution">
    <text evidence="2">The sequence shown here is derived from an EMBL/GenBank/DDBJ whole genome shotgun (WGS) entry which is preliminary data.</text>
</comment>
<evidence type="ECO:0000313" key="2">
    <source>
        <dbReference type="EMBL" id="RDW62523.1"/>
    </source>
</evidence>
<evidence type="ECO:0000259" key="1">
    <source>
        <dbReference type="Pfam" id="PF06985"/>
    </source>
</evidence>
<dbReference type="PANTHER" id="PTHR24148">
    <property type="entry name" value="ANKYRIN REPEAT DOMAIN-CONTAINING PROTEIN 39 HOMOLOG-RELATED"/>
    <property type="match status" value="1"/>
</dbReference>
<reference evidence="2 3" key="1">
    <citation type="journal article" date="2018" name="IMA Fungus">
        <title>IMA Genome-F 9: Draft genome sequence of Annulohypoxylon stygium, Aspergillus mulundensis, Berkeleyomyces basicola (syn. Thielaviopsis basicola), Ceratocystis smalleyi, two Cercospora beticola strains, Coleophoma cylindrospora, Fusarium fracticaudum, Phialophora cf. hyalina, and Morchella septimelata.</title>
        <authorList>
            <person name="Wingfield B.D."/>
            <person name="Bills G.F."/>
            <person name="Dong Y."/>
            <person name="Huang W."/>
            <person name="Nel W.J."/>
            <person name="Swalarsk-Parry B.S."/>
            <person name="Vaghefi N."/>
            <person name="Wilken P.M."/>
            <person name="An Z."/>
            <person name="de Beer Z.W."/>
            <person name="De Vos L."/>
            <person name="Chen L."/>
            <person name="Duong T.A."/>
            <person name="Gao Y."/>
            <person name="Hammerbacher A."/>
            <person name="Kikkert J.R."/>
            <person name="Li Y."/>
            <person name="Li H."/>
            <person name="Li K."/>
            <person name="Li Q."/>
            <person name="Liu X."/>
            <person name="Ma X."/>
            <person name="Naidoo K."/>
            <person name="Pethybridge S.J."/>
            <person name="Sun J."/>
            <person name="Steenkamp E.T."/>
            <person name="van der Nest M.A."/>
            <person name="van Wyk S."/>
            <person name="Wingfield M.J."/>
            <person name="Xiong C."/>
            <person name="Yue Q."/>
            <person name="Zhang X."/>
        </authorList>
    </citation>
    <scope>NUCLEOTIDE SEQUENCE [LARGE SCALE GENOMIC DNA]</scope>
    <source>
        <strain evidence="2 3">BP5796</strain>
    </source>
</reference>
<evidence type="ECO:0000313" key="3">
    <source>
        <dbReference type="Proteomes" id="UP000256328"/>
    </source>
</evidence>
<dbReference type="Proteomes" id="UP000256328">
    <property type="component" value="Unassembled WGS sequence"/>
</dbReference>
<dbReference type="Pfam" id="PF06985">
    <property type="entry name" value="HET"/>
    <property type="match status" value="1"/>
</dbReference>